<dbReference type="InterPro" id="IPR013976">
    <property type="entry name" value="HDOD"/>
</dbReference>
<dbReference type="RefSeq" id="WP_126991246.1">
    <property type="nucleotide sequence ID" value="NZ_JTFC01000033.1"/>
</dbReference>
<dbReference type="SMART" id="SM00052">
    <property type="entry name" value="EAL"/>
    <property type="match status" value="1"/>
</dbReference>
<comment type="caution">
    <text evidence="3">The sequence shown here is derived from an EMBL/GenBank/DDBJ whole genome shotgun (WGS) entry which is preliminary data.</text>
</comment>
<keyword evidence="3" id="KW-0808">Transferase</keyword>
<dbReference type="InterPro" id="IPR001633">
    <property type="entry name" value="EAL_dom"/>
</dbReference>
<keyword evidence="4" id="KW-1185">Reference proteome</keyword>
<feature type="domain" description="HDOD" evidence="2">
    <location>
        <begin position="202"/>
        <end position="392"/>
    </location>
</feature>
<feature type="domain" description="EAL" evidence="1">
    <location>
        <begin position="1"/>
        <end position="208"/>
    </location>
</feature>
<dbReference type="Gene3D" id="1.10.3210.10">
    <property type="entry name" value="Hypothetical protein af1432"/>
    <property type="match status" value="1"/>
</dbReference>
<proteinExistence type="predicted"/>
<dbReference type="AlphaFoldDB" id="A0A433RRU4"/>
<dbReference type="Pfam" id="PF08668">
    <property type="entry name" value="HDOD"/>
    <property type="match status" value="1"/>
</dbReference>
<accession>A0A433RRU4</accession>
<dbReference type="PROSITE" id="PS51833">
    <property type="entry name" value="HDOD"/>
    <property type="match status" value="1"/>
</dbReference>
<evidence type="ECO:0000313" key="4">
    <source>
        <dbReference type="Proteomes" id="UP000288623"/>
    </source>
</evidence>
<dbReference type="Gene3D" id="3.20.20.450">
    <property type="entry name" value="EAL domain"/>
    <property type="match status" value="1"/>
</dbReference>
<dbReference type="GO" id="GO:0016301">
    <property type="term" value="F:kinase activity"/>
    <property type="evidence" value="ECO:0007669"/>
    <property type="project" value="UniProtKB-KW"/>
</dbReference>
<reference evidence="3 4" key="1">
    <citation type="submission" date="2014-11" db="EMBL/GenBank/DDBJ databases">
        <title>Genome sequence and analysis of novel Kurthia sp.</title>
        <authorList>
            <person name="Lawson J.N."/>
            <person name="Gonzalez J.E."/>
            <person name="Rinauldi L."/>
            <person name="Xuan Z."/>
            <person name="Firman A."/>
            <person name="Shaddox L."/>
            <person name="Trudeau A."/>
            <person name="Shah S."/>
            <person name="Reiman D."/>
        </authorList>
    </citation>
    <scope>NUCLEOTIDE SEQUENCE [LARGE SCALE GENOMIC DNA]</scope>
    <source>
        <strain evidence="3 4">3B1D</strain>
    </source>
</reference>
<dbReference type="PROSITE" id="PS50883">
    <property type="entry name" value="EAL"/>
    <property type="match status" value="1"/>
</dbReference>
<dbReference type="InterPro" id="IPR014408">
    <property type="entry name" value="dGMP_Pdiesterase_EAL/HD-GYP"/>
</dbReference>
<sequence>MEAYIGRQPIFDELEQVYAYELLYRHNEKNYFEMPDADVATYDVIAKTFVSFGVDELSQGRPCFINFTENLLMSPIFEQLSAQLVVVELLEDIVITVDIIERVQELKGLGYRIALDDFLLNDDLLESEIFKYVDIIKVDFLLASEEERLKIEYLVRSYYPHITLLAEKVETVEEYTWARRHGYKLFQGYFFKRPQIIVTQEIPANILQYYRVIALLRETDPDINDLAETIECDMSLSYKLLKLINSSPKRRLNKVRSIKEAIISLGLRDLQQWLHILTYREMRDTKVSGRMEEVMRTSLIRAKMCESLARYNGGKLHSEYFLIGMFSLIDVILGRPLHQILEQLPLSEGVVATLNGEATPLQPYLQLVISLENMEIERIRQFAQQIEVPASAILRMHYEANKWAKQVH</sequence>
<dbReference type="PIRSF" id="PIRSF003180">
    <property type="entry name" value="DiGMPpdiest_YuxH"/>
    <property type="match status" value="1"/>
</dbReference>
<dbReference type="SUPFAM" id="SSF141868">
    <property type="entry name" value="EAL domain-like"/>
    <property type="match status" value="1"/>
</dbReference>
<dbReference type="SUPFAM" id="SSF109604">
    <property type="entry name" value="HD-domain/PDEase-like"/>
    <property type="match status" value="1"/>
</dbReference>
<dbReference type="EMBL" id="JTFC01000033">
    <property type="protein sequence ID" value="RUS53820.1"/>
    <property type="molecule type" value="Genomic_DNA"/>
</dbReference>
<evidence type="ECO:0000313" key="3">
    <source>
        <dbReference type="EMBL" id="RUS53820.1"/>
    </source>
</evidence>
<evidence type="ECO:0000259" key="2">
    <source>
        <dbReference type="PROSITE" id="PS51833"/>
    </source>
</evidence>
<evidence type="ECO:0000259" key="1">
    <source>
        <dbReference type="PROSITE" id="PS50883"/>
    </source>
</evidence>
<dbReference type="Pfam" id="PF00563">
    <property type="entry name" value="EAL"/>
    <property type="match status" value="1"/>
</dbReference>
<protein>
    <submittedName>
        <fullName evidence="3">Histidine kinase</fullName>
    </submittedName>
</protein>
<name>A0A433RRU4_9BACL</name>
<dbReference type="OrthoDB" id="9804751at2"/>
<dbReference type="InterPro" id="IPR035919">
    <property type="entry name" value="EAL_sf"/>
</dbReference>
<dbReference type="PANTHER" id="PTHR33525:SF4">
    <property type="entry name" value="CYCLIC DI-GMP PHOSPHODIESTERASE CDGJ"/>
    <property type="match status" value="1"/>
</dbReference>
<dbReference type="Proteomes" id="UP000288623">
    <property type="component" value="Unassembled WGS sequence"/>
</dbReference>
<organism evidence="3 4">
    <name type="scientific">Candidatus Kurthia intestinigallinarum</name>
    <dbReference type="NCBI Taxonomy" id="1562256"/>
    <lineage>
        <taxon>Bacteria</taxon>
        <taxon>Bacillati</taxon>
        <taxon>Bacillota</taxon>
        <taxon>Bacilli</taxon>
        <taxon>Bacillales</taxon>
        <taxon>Caryophanaceae</taxon>
        <taxon>Kurthia</taxon>
    </lineage>
</organism>
<gene>
    <name evidence="3" type="ORF">QI30_14060</name>
</gene>
<keyword evidence="3" id="KW-0418">Kinase</keyword>
<dbReference type="PANTHER" id="PTHR33525">
    <property type="match status" value="1"/>
</dbReference>
<dbReference type="InterPro" id="IPR052340">
    <property type="entry name" value="RNase_Y/CdgJ"/>
</dbReference>